<dbReference type="AlphaFoldDB" id="F4S2U7"/>
<proteinExistence type="predicted"/>
<feature type="region of interest" description="Disordered" evidence="1">
    <location>
        <begin position="324"/>
        <end position="399"/>
    </location>
</feature>
<sequence length="768" mass="86753">MPTDVELGWAERKREKYKDEVIQPVGNAIPGVRYLSDLLKPIDSKRQMGYNEDDLPPSFRVPKSFAEVPQELLGKDGFPLGGNWLHPEYQQFGSGQMAKEYKARIAKEAAANKELEELHLLDVEKRLMREVGTKADMKAPELVDTLRKLEQNKEGEVKCKLDEDVFVGLMDHDHDVKRAPASLPSLYDLEVGREPTIFPIPGKVRRARKPRHVTRATKATQERRTDISAACESKKEDKTFKREFRRFDDPVLPINDYERTMDIVKNLYFIYDHGHGQFIDRSSKKLICTFQYDDLEKMKPEIRNVHQRDVDTIMMATDLFLRMPTPKSSTSATNQGNLSRVSISKSPCVPPHDQPLPPETPSSLHEVEPTDDSHTQQPRLTASSCKSASNLRPSTVHQVPTTLDDLLSAYRTYSNGGEDSPLTSLPPSDAEDDSPLTSYPTLDVEEPDATTRPKVRITNGLPTKLLDHKLQSILEHRQTSIVGLDTPLRHLETLKAGELKPSKSKSKKATHSLQEKRKVQVTTNGALIHGKMFCLGQRAGFKRDILYSPYIPCEKASRSLYEVFLNELPIFGKDFGSRYEAFADNAFFTSRSQLKALKAPPMTAVSKHQEPGPYDFAGNFAFTFHNFFNMPHTDNDKGKVYCVWYPMDSASRKIVTMAEGFILVGGFFLFPEYRIAFNFGAKYVVQISWSGKSTFHQTLPSLENEIVGPDGQKTHYTRLGCSSQITSSMARAAAKLGTKKQYNYCSKCDRKVLDCLDLLGSNGKVWKN</sequence>
<evidence type="ECO:0000313" key="4">
    <source>
        <dbReference type="Proteomes" id="UP000001072"/>
    </source>
</evidence>
<evidence type="ECO:0000256" key="1">
    <source>
        <dbReference type="SAM" id="MobiDB-lite"/>
    </source>
</evidence>
<dbReference type="EMBL" id="GL883141">
    <property type="protein sequence ID" value="EGG01065.1"/>
    <property type="molecule type" value="Genomic_DNA"/>
</dbReference>
<dbReference type="Pfam" id="PF20515">
    <property type="entry name" value="2OG-FeII_Oxy_6"/>
    <property type="match status" value="1"/>
</dbReference>
<dbReference type="KEGG" id="mlr:MELLADRAFT_92814"/>
<dbReference type="InterPro" id="IPR046798">
    <property type="entry name" value="2OG-FeII_Oxy_6"/>
</dbReference>
<reference evidence="4" key="1">
    <citation type="journal article" date="2011" name="Proc. Natl. Acad. Sci. U.S.A.">
        <title>Obligate biotrophy features unraveled by the genomic analysis of rust fungi.</title>
        <authorList>
            <person name="Duplessis S."/>
            <person name="Cuomo C.A."/>
            <person name="Lin Y.-C."/>
            <person name="Aerts A."/>
            <person name="Tisserant E."/>
            <person name="Veneault-Fourrey C."/>
            <person name="Joly D.L."/>
            <person name="Hacquard S."/>
            <person name="Amselem J."/>
            <person name="Cantarel B.L."/>
            <person name="Chiu R."/>
            <person name="Coutinho P.M."/>
            <person name="Feau N."/>
            <person name="Field M."/>
            <person name="Frey P."/>
            <person name="Gelhaye E."/>
            <person name="Goldberg J."/>
            <person name="Grabherr M.G."/>
            <person name="Kodira C.D."/>
            <person name="Kohler A."/>
            <person name="Kuees U."/>
            <person name="Lindquist E.A."/>
            <person name="Lucas S.M."/>
            <person name="Mago R."/>
            <person name="Mauceli E."/>
            <person name="Morin E."/>
            <person name="Murat C."/>
            <person name="Pangilinan J.L."/>
            <person name="Park R."/>
            <person name="Pearson M."/>
            <person name="Quesneville H."/>
            <person name="Rouhier N."/>
            <person name="Sakthikumar S."/>
            <person name="Salamov A.A."/>
            <person name="Schmutz J."/>
            <person name="Selles B."/>
            <person name="Shapiro H."/>
            <person name="Tanguay P."/>
            <person name="Tuskan G.A."/>
            <person name="Henrissat B."/>
            <person name="Van de Peer Y."/>
            <person name="Rouze P."/>
            <person name="Ellis J.G."/>
            <person name="Dodds P.N."/>
            <person name="Schein J.E."/>
            <person name="Zhong S."/>
            <person name="Hamelin R.C."/>
            <person name="Grigoriev I.V."/>
            <person name="Szabo L.J."/>
            <person name="Martin F."/>
        </authorList>
    </citation>
    <scope>NUCLEOTIDE SEQUENCE [LARGE SCALE GENOMIC DNA]</scope>
    <source>
        <strain evidence="4">98AG31 / pathotype 3-4-7</strain>
    </source>
</reference>
<feature type="compositionally biased region" description="Pro residues" evidence="1">
    <location>
        <begin position="348"/>
        <end position="360"/>
    </location>
</feature>
<feature type="domain" description="Tet-like 2OG-Fe(II) oxygenase" evidence="2">
    <location>
        <begin position="507"/>
        <end position="701"/>
    </location>
</feature>
<evidence type="ECO:0000259" key="2">
    <source>
        <dbReference type="Pfam" id="PF20515"/>
    </source>
</evidence>
<accession>F4S2U7</accession>
<dbReference type="GeneID" id="18936377"/>
<dbReference type="OrthoDB" id="10471486at2759"/>
<gene>
    <name evidence="3" type="ORF">MELLADRAFT_92814</name>
</gene>
<feature type="compositionally biased region" description="Polar residues" evidence="1">
    <location>
        <begin position="326"/>
        <end position="345"/>
    </location>
</feature>
<feature type="compositionally biased region" description="Polar residues" evidence="1">
    <location>
        <begin position="411"/>
        <end position="426"/>
    </location>
</feature>
<feature type="compositionally biased region" description="Basic and acidic residues" evidence="1">
    <location>
        <begin position="365"/>
        <end position="374"/>
    </location>
</feature>
<organism evidence="4">
    <name type="scientific">Melampsora larici-populina (strain 98AG31 / pathotype 3-4-7)</name>
    <name type="common">Poplar leaf rust fungus</name>
    <dbReference type="NCBI Taxonomy" id="747676"/>
    <lineage>
        <taxon>Eukaryota</taxon>
        <taxon>Fungi</taxon>
        <taxon>Dikarya</taxon>
        <taxon>Basidiomycota</taxon>
        <taxon>Pucciniomycotina</taxon>
        <taxon>Pucciniomycetes</taxon>
        <taxon>Pucciniales</taxon>
        <taxon>Melampsoraceae</taxon>
        <taxon>Melampsora</taxon>
    </lineage>
</organism>
<feature type="region of interest" description="Disordered" evidence="1">
    <location>
        <begin position="411"/>
        <end position="454"/>
    </location>
</feature>
<evidence type="ECO:0000313" key="3">
    <source>
        <dbReference type="EMBL" id="EGG01065.1"/>
    </source>
</evidence>
<name>F4S2U7_MELLP</name>
<dbReference type="RefSeq" id="XP_007415665.1">
    <property type="nucleotide sequence ID" value="XM_007415603.1"/>
</dbReference>
<dbReference type="HOGENOM" id="CLU_026867_0_0_1"/>
<dbReference type="Proteomes" id="UP000001072">
    <property type="component" value="Unassembled WGS sequence"/>
</dbReference>
<protein>
    <recommendedName>
        <fullName evidence="2">Tet-like 2OG-Fe(II) oxygenase domain-containing protein</fullName>
    </recommendedName>
</protein>
<dbReference type="InParanoid" id="F4S2U7"/>
<dbReference type="VEuPathDB" id="FungiDB:MELLADRAFT_92814"/>
<keyword evidence="4" id="KW-1185">Reference proteome</keyword>
<feature type="compositionally biased region" description="Polar residues" evidence="1">
    <location>
        <begin position="375"/>
        <end position="399"/>
    </location>
</feature>